<accession>A0A3N4L036</accession>
<evidence type="ECO:0000313" key="2">
    <source>
        <dbReference type="Proteomes" id="UP000277580"/>
    </source>
</evidence>
<dbReference type="STRING" id="1392247.A0A3N4L036"/>
<protein>
    <submittedName>
        <fullName evidence="1">UPF0075 domain protein</fullName>
    </submittedName>
</protein>
<dbReference type="Pfam" id="PF03702">
    <property type="entry name" value="AnmK"/>
    <property type="match status" value="1"/>
</dbReference>
<dbReference type="InterPro" id="IPR005338">
    <property type="entry name" value="Anhydro_N_Ac-Mur_kinase"/>
</dbReference>
<name>A0A3N4L036_9PEZI</name>
<dbReference type="EMBL" id="ML119136">
    <property type="protein sequence ID" value="RPB11335.1"/>
    <property type="molecule type" value="Genomic_DNA"/>
</dbReference>
<dbReference type="GO" id="GO:0006040">
    <property type="term" value="P:amino sugar metabolic process"/>
    <property type="evidence" value="ECO:0007669"/>
    <property type="project" value="InterPro"/>
</dbReference>
<dbReference type="InParanoid" id="A0A3N4L036"/>
<dbReference type="InterPro" id="IPR043129">
    <property type="entry name" value="ATPase_NBD"/>
</dbReference>
<dbReference type="GO" id="GO:0009254">
    <property type="term" value="P:peptidoglycan turnover"/>
    <property type="evidence" value="ECO:0007669"/>
    <property type="project" value="InterPro"/>
</dbReference>
<dbReference type="GO" id="GO:0016773">
    <property type="term" value="F:phosphotransferase activity, alcohol group as acceptor"/>
    <property type="evidence" value="ECO:0007669"/>
    <property type="project" value="InterPro"/>
</dbReference>
<dbReference type="SUPFAM" id="SSF53067">
    <property type="entry name" value="Actin-like ATPase domain"/>
    <property type="match status" value="1"/>
</dbReference>
<sequence>MAPLSLRVLGLNSGTSMDGVDCVLCHFTQETPSSPLHMKILKYDDIELPQSIKKPVFRIIRENTTTPEELCQINVQLGEVFADAVEEFCKRHGFDLEKDIDVIASHGQTIWLLSMPNEGQTRSALTMAEGTILAARLGKTAVTDFRISEQAVGRQGAPMIAFFDGLLLQHPTIPRACQNIGGIANVCFIPPTSEENGGMSGIYDFDTGPGNMFIDFAMRHYTNGAQEYDKDGVFGAAGTVSEEIVAEYLKSLSYFDQPPPKTTGRELFGDQQAFELIQLCESRGLSPQDTVATITRITACAAVEAYRKYGPKNADGTIKCKEVYMCGGGAYNPNIWKYMESQFAAEGVRFTMLDEAGVNGGAKEAITFAFQGMEAILGRPLVVPQQVETRTETVVGKVSPGRNYRELMKMSVAFGGDVEGEYLPAVRQMVLNSTA</sequence>
<dbReference type="Proteomes" id="UP000277580">
    <property type="component" value="Unassembled WGS sequence"/>
</dbReference>
<proteinExistence type="predicted"/>
<dbReference type="Gene3D" id="3.30.420.40">
    <property type="match status" value="2"/>
</dbReference>
<gene>
    <name evidence="1" type="ORF">P167DRAFT_524422</name>
</gene>
<dbReference type="AlphaFoldDB" id="A0A3N4L036"/>
<evidence type="ECO:0000313" key="1">
    <source>
        <dbReference type="EMBL" id="RPB11335.1"/>
    </source>
</evidence>
<dbReference type="PANTHER" id="PTHR30605:SF0">
    <property type="entry name" value="ANHYDRO-N-ACETYLMURAMIC ACID KINASE"/>
    <property type="match status" value="1"/>
</dbReference>
<dbReference type="PANTHER" id="PTHR30605">
    <property type="entry name" value="ANHYDRO-N-ACETYLMURAMIC ACID KINASE"/>
    <property type="match status" value="1"/>
</dbReference>
<keyword evidence="2" id="KW-1185">Reference proteome</keyword>
<dbReference type="OrthoDB" id="5427593at2759"/>
<reference evidence="1 2" key="1">
    <citation type="journal article" date="2018" name="Nat. Ecol. Evol.">
        <title>Pezizomycetes genomes reveal the molecular basis of ectomycorrhizal truffle lifestyle.</title>
        <authorList>
            <person name="Murat C."/>
            <person name="Payen T."/>
            <person name="Noel B."/>
            <person name="Kuo A."/>
            <person name="Morin E."/>
            <person name="Chen J."/>
            <person name="Kohler A."/>
            <person name="Krizsan K."/>
            <person name="Balestrini R."/>
            <person name="Da Silva C."/>
            <person name="Montanini B."/>
            <person name="Hainaut M."/>
            <person name="Levati E."/>
            <person name="Barry K.W."/>
            <person name="Belfiori B."/>
            <person name="Cichocki N."/>
            <person name="Clum A."/>
            <person name="Dockter R.B."/>
            <person name="Fauchery L."/>
            <person name="Guy J."/>
            <person name="Iotti M."/>
            <person name="Le Tacon F."/>
            <person name="Lindquist E.A."/>
            <person name="Lipzen A."/>
            <person name="Malagnac F."/>
            <person name="Mello A."/>
            <person name="Molinier V."/>
            <person name="Miyauchi S."/>
            <person name="Poulain J."/>
            <person name="Riccioni C."/>
            <person name="Rubini A."/>
            <person name="Sitrit Y."/>
            <person name="Splivallo R."/>
            <person name="Traeger S."/>
            <person name="Wang M."/>
            <person name="Zifcakova L."/>
            <person name="Wipf D."/>
            <person name="Zambonelli A."/>
            <person name="Paolocci F."/>
            <person name="Nowrousian M."/>
            <person name="Ottonello S."/>
            <person name="Baldrian P."/>
            <person name="Spatafora J.W."/>
            <person name="Henrissat B."/>
            <person name="Nagy L.G."/>
            <person name="Aury J.M."/>
            <person name="Wincker P."/>
            <person name="Grigoriev I.V."/>
            <person name="Bonfante P."/>
            <person name="Martin F.M."/>
        </authorList>
    </citation>
    <scope>NUCLEOTIDE SEQUENCE [LARGE SCALE GENOMIC DNA]</scope>
    <source>
        <strain evidence="1 2">CCBAS932</strain>
    </source>
</reference>
<dbReference type="GO" id="GO:0005524">
    <property type="term" value="F:ATP binding"/>
    <property type="evidence" value="ECO:0007669"/>
    <property type="project" value="InterPro"/>
</dbReference>
<organism evidence="1 2">
    <name type="scientific">Morchella conica CCBAS932</name>
    <dbReference type="NCBI Taxonomy" id="1392247"/>
    <lineage>
        <taxon>Eukaryota</taxon>
        <taxon>Fungi</taxon>
        <taxon>Dikarya</taxon>
        <taxon>Ascomycota</taxon>
        <taxon>Pezizomycotina</taxon>
        <taxon>Pezizomycetes</taxon>
        <taxon>Pezizales</taxon>
        <taxon>Morchellaceae</taxon>
        <taxon>Morchella</taxon>
    </lineage>
</organism>